<dbReference type="InterPro" id="IPR004572">
    <property type="entry name" value="Protoporphyrinogen_oxidase"/>
</dbReference>
<comment type="subcellular location">
    <subcellularLocation>
        <location evidence="12">Cytoplasm</location>
    </subcellularLocation>
</comment>
<comment type="catalytic activity">
    <reaction evidence="1">
        <text>coproporphyrinogen III + 3 O2 = coproporphyrin III + 3 H2O2</text>
        <dbReference type="Rhea" id="RHEA:43436"/>
        <dbReference type="ChEBI" id="CHEBI:15379"/>
        <dbReference type="ChEBI" id="CHEBI:16240"/>
        <dbReference type="ChEBI" id="CHEBI:57309"/>
        <dbReference type="ChEBI" id="CHEBI:131725"/>
        <dbReference type="EC" id="1.3.3.15"/>
    </reaction>
    <physiologicalReaction direction="left-to-right" evidence="1">
        <dbReference type="Rhea" id="RHEA:43437"/>
    </physiologicalReaction>
</comment>
<comment type="pathway">
    <text evidence="4 12">Porphyrin-containing compound metabolism; protoheme biosynthesis.</text>
</comment>
<dbReference type="GO" id="GO:0004729">
    <property type="term" value="F:oxygen-dependent protoporphyrinogen oxidase activity"/>
    <property type="evidence" value="ECO:0007669"/>
    <property type="project" value="UniProtKB-UniRule"/>
</dbReference>
<evidence type="ECO:0000256" key="7">
    <source>
        <dbReference type="ARBA" id="ARBA00019046"/>
    </source>
</evidence>
<dbReference type="Gene3D" id="3.50.50.60">
    <property type="entry name" value="FAD/NAD(P)-binding domain"/>
    <property type="match status" value="1"/>
</dbReference>
<dbReference type="EC" id="1.3.3.15" evidence="6 12"/>
<dbReference type="OrthoDB" id="3450553at2"/>
<dbReference type="RefSeq" id="WP_101593351.1">
    <property type="nucleotide sequence ID" value="NZ_FXZA01000001.1"/>
</dbReference>
<keyword evidence="12" id="KW-0963">Cytoplasm</keyword>
<comment type="similarity">
    <text evidence="5 12">Belongs to the protoporphyrinogen/coproporphyrinogen oxidase family. Coproporphyrinogen III oxidase subfamily.</text>
</comment>
<dbReference type="SUPFAM" id="SSF54373">
    <property type="entry name" value="FAD-linked reductases, C-terminal domain"/>
    <property type="match status" value="1"/>
</dbReference>
<keyword evidence="9 12" id="KW-0274">FAD</keyword>
<evidence type="ECO:0000256" key="5">
    <source>
        <dbReference type="ARBA" id="ARBA00008310"/>
    </source>
</evidence>
<evidence type="ECO:0000256" key="9">
    <source>
        <dbReference type="ARBA" id="ARBA00022827"/>
    </source>
</evidence>
<evidence type="ECO:0000256" key="3">
    <source>
        <dbReference type="ARBA" id="ARBA00002185"/>
    </source>
</evidence>
<evidence type="ECO:0000259" key="13">
    <source>
        <dbReference type="Pfam" id="PF01593"/>
    </source>
</evidence>
<dbReference type="SUPFAM" id="SSF51905">
    <property type="entry name" value="FAD/NAD(P)-binding domain"/>
    <property type="match status" value="1"/>
</dbReference>
<comment type="cofactor">
    <cofactor evidence="2 12">
        <name>FAD</name>
        <dbReference type="ChEBI" id="CHEBI:57692"/>
    </cofactor>
</comment>
<dbReference type="InterPro" id="IPR002937">
    <property type="entry name" value="Amino_oxidase"/>
</dbReference>
<evidence type="ECO:0000256" key="10">
    <source>
        <dbReference type="ARBA" id="ARBA00023002"/>
    </source>
</evidence>
<keyword evidence="8 12" id="KW-0285">Flavoprotein</keyword>
<dbReference type="NCBIfam" id="TIGR00562">
    <property type="entry name" value="proto_IX_ox"/>
    <property type="match status" value="1"/>
</dbReference>
<organism evidence="14 15">
    <name type="scientific">Brevibacterium linens</name>
    <dbReference type="NCBI Taxonomy" id="1703"/>
    <lineage>
        <taxon>Bacteria</taxon>
        <taxon>Bacillati</taxon>
        <taxon>Actinomycetota</taxon>
        <taxon>Actinomycetes</taxon>
        <taxon>Micrococcales</taxon>
        <taxon>Brevibacteriaceae</taxon>
        <taxon>Brevibacterium</taxon>
    </lineage>
</organism>
<evidence type="ECO:0000256" key="1">
    <source>
        <dbReference type="ARBA" id="ARBA00001755"/>
    </source>
</evidence>
<dbReference type="GO" id="GO:0005737">
    <property type="term" value="C:cytoplasm"/>
    <property type="evidence" value="ECO:0007669"/>
    <property type="project" value="UniProtKB-SubCell"/>
</dbReference>
<dbReference type="InterPro" id="IPR036188">
    <property type="entry name" value="FAD/NAD-bd_sf"/>
</dbReference>
<evidence type="ECO:0000256" key="2">
    <source>
        <dbReference type="ARBA" id="ARBA00001974"/>
    </source>
</evidence>
<evidence type="ECO:0000256" key="6">
    <source>
        <dbReference type="ARBA" id="ARBA00012402"/>
    </source>
</evidence>
<dbReference type="EMBL" id="FXZA01000001">
    <property type="protein sequence ID" value="SMX63107.1"/>
    <property type="molecule type" value="Genomic_DNA"/>
</dbReference>
<keyword evidence="11 12" id="KW-0350">Heme biosynthesis</keyword>
<evidence type="ECO:0000313" key="14">
    <source>
        <dbReference type="EMBL" id="SMX63107.1"/>
    </source>
</evidence>
<sequence>MSEITVVGGGISGLVAAYRLSGDHRVTVLEANDRLGGCLKATTLDGAVPVGIDTGAEASLNRRPETKGLAAELGLHSVFPSTQHSSQVLSRGDLHAIPKRTIMGVPAEASEVEALIGAEAAARLAAERITPPIEGDDVSLGDFLSARLGGAIVDALVDPLLGGVYAGRCRDLSLAETVPALLPAAVEGTSVLDLVAQLLNARGAKTASAGSPEPVFMSFEGGINSLIPALHQAIVLGGGTVRLGAGVTGIDRDGEKWIVRGEGGDIESDGLVLATPAHVTAGLLRPVAPESAGRLGEIPSASTALVAALVDLGGIELEGSGFLVPATEGTFIKASTFVSNKWPWTADHIPAGTALVRMSIGRFGDGPEVWSSLSDEEIIQRAFADWQTITSRPESQLLGSEVQRWDSALPQYLPGHAGRIAAVDAEIAGLPGLELAGSAFGGVGIPACIARADAAAQRLNRPADDDRDTSE</sequence>
<dbReference type="InterPro" id="IPR050464">
    <property type="entry name" value="Zeta_carotene_desat/Oxidored"/>
</dbReference>
<dbReference type="UniPathway" id="UPA00252"/>
<evidence type="ECO:0000256" key="12">
    <source>
        <dbReference type="RuleBase" id="RU364052"/>
    </source>
</evidence>
<accession>A0A2H1HJK6</accession>
<protein>
    <recommendedName>
        <fullName evidence="7 12">Coproporphyrinogen III oxidase</fullName>
        <ecNumber evidence="6 12">1.3.3.15</ecNumber>
    </recommendedName>
</protein>
<name>A0A2H1HJK6_BRELN</name>
<dbReference type="Proteomes" id="UP000234498">
    <property type="component" value="Unassembled WGS sequence"/>
</dbReference>
<dbReference type="PANTHER" id="PTHR42923">
    <property type="entry name" value="PROTOPORPHYRINOGEN OXIDASE"/>
    <property type="match status" value="1"/>
</dbReference>
<dbReference type="Pfam" id="PF01593">
    <property type="entry name" value="Amino_oxidase"/>
    <property type="match status" value="1"/>
</dbReference>
<gene>
    <name evidence="14" type="ORF">BLIN101_00142</name>
</gene>
<dbReference type="GO" id="GO:0006783">
    <property type="term" value="P:heme biosynthetic process"/>
    <property type="evidence" value="ECO:0007669"/>
    <property type="project" value="UniProtKB-UniRule"/>
</dbReference>
<dbReference type="AlphaFoldDB" id="A0A2H1HJK6"/>
<feature type="domain" description="Amine oxidase" evidence="13">
    <location>
        <begin position="11"/>
        <end position="459"/>
    </location>
</feature>
<dbReference type="PANTHER" id="PTHR42923:SF3">
    <property type="entry name" value="PROTOPORPHYRINOGEN OXIDASE"/>
    <property type="match status" value="1"/>
</dbReference>
<reference evidence="15" key="1">
    <citation type="submission" date="2017-03" db="EMBL/GenBank/DDBJ databases">
        <authorList>
            <person name="Monnet C."/>
        </authorList>
    </citation>
    <scope>NUCLEOTIDE SEQUENCE [LARGE SCALE GENOMIC DNA]</scope>
    <source>
        <strain evidence="15">Mu101</strain>
    </source>
</reference>
<keyword evidence="10 12" id="KW-0560">Oxidoreductase</keyword>
<comment type="function">
    <text evidence="3 12">Involved in coproporphyrin-dependent heme b biosynthesis. Catalyzes the oxidation of coproporphyrinogen III to coproporphyrin III.</text>
</comment>
<dbReference type="Gene3D" id="1.10.3110.10">
    <property type="entry name" value="protoporphyrinogen ix oxidase, domain 3"/>
    <property type="match status" value="1"/>
</dbReference>
<evidence type="ECO:0000313" key="15">
    <source>
        <dbReference type="Proteomes" id="UP000234498"/>
    </source>
</evidence>
<evidence type="ECO:0000256" key="8">
    <source>
        <dbReference type="ARBA" id="ARBA00022630"/>
    </source>
</evidence>
<evidence type="ECO:0000256" key="4">
    <source>
        <dbReference type="ARBA" id="ARBA00004744"/>
    </source>
</evidence>
<dbReference type="Gene3D" id="3.90.660.20">
    <property type="entry name" value="Protoporphyrinogen oxidase, mitochondrial, domain 2"/>
    <property type="match status" value="1"/>
</dbReference>
<proteinExistence type="inferred from homology"/>
<evidence type="ECO:0000256" key="11">
    <source>
        <dbReference type="ARBA" id="ARBA00023133"/>
    </source>
</evidence>